<organism evidence="2 3">
    <name type="scientific">Aspergillus ellipticus CBS 707.79</name>
    <dbReference type="NCBI Taxonomy" id="1448320"/>
    <lineage>
        <taxon>Eukaryota</taxon>
        <taxon>Fungi</taxon>
        <taxon>Dikarya</taxon>
        <taxon>Ascomycota</taxon>
        <taxon>Pezizomycotina</taxon>
        <taxon>Eurotiomycetes</taxon>
        <taxon>Eurotiomycetidae</taxon>
        <taxon>Eurotiales</taxon>
        <taxon>Aspergillaceae</taxon>
        <taxon>Aspergillus</taxon>
        <taxon>Aspergillus subgen. Circumdati</taxon>
    </lineage>
</organism>
<protein>
    <submittedName>
        <fullName evidence="2">Uncharacterized protein</fullName>
    </submittedName>
</protein>
<dbReference type="VEuPathDB" id="FungiDB:BO71DRAFT_410806"/>
<name>A0A319D5Q3_9EURO</name>
<reference evidence="2 3" key="1">
    <citation type="submission" date="2018-02" db="EMBL/GenBank/DDBJ databases">
        <title>The genomes of Aspergillus section Nigri reveals drivers in fungal speciation.</title>
        <authorList>
            <consortium name="DOE Joint Genome Institute"/>
            <person name="Vesth T.C."/>
            <person name="Nybo J."/>
            <person name="Theobald S."/>
            <person name="Brandl J."/>
            <person name="Frisvad J.C."/>
            <person name="Nielsen K.F."/>
            <person name="Lyhne E.K."/>
            <person name="Kogle M.E."/>
            <person name="Kuo A."/>
            <person name="Riley R."/>
            <person name="Clum A."/>
            <person name="Nolan M."/>
            <person name="Lipzen A."/>
            <person name="Salamov A."/>
            <person name="Henrissat B."/>
            <person name="Wiebenga A."/>
            <person name="De vries R.P."/>
            <person name="Grigoriev I.V."/>
            <person name="Mortensen U.H."/>
            <person name="Andersen M.R."/>
            <person name="Baker S.E."/>
        </authorList>
    </citation>
    <scope>NUCLEOTIDE SEQUENCE [LARGE SCALE GENOMIC DNA]</scope>
    <source>
        <strain evidence="2 3">CBS 707.79</strain>
    </source>
</reference>
<keyword evidence="3" id="KW-1185">Reference proteome</keyword>
<evidence type="ECO:0000313" key="3">
    <source>
        <dbReference type="Proteomes" id="UP000247810"/>
    </source>
</evidence>
<sequence length="395" mass="44560">MATGLHCVFGGWVVYNGSRISDVLPDPDTGEGRSVQRLRRIWADHALPKMAVQADEQAVWEDDRQLEEFKAVLSQALAHPSVSSSGQDSTQQNTRGRGSGGWSGVSEDGEVVLKRDPGKRVLCGGQARCDAEPGGIFKPQDIEVWMAWHGLSALATRDGRWRPGYHLEGLNALWVFVVDYALTREKWRNLDDTWMQAVQWSLLRTPSDIPARFVRGVQVDISLRWCLKSYRECALPLINTPRRMPVPRKSDINSCLTGLEPRSRLTCLGNPNDIVDFERDVLCGETNNTLRSLTSPQQVVDGAGFCVEAMLWALENRDYDVVTMLLNSAAYYVVCWRYNSIKITGRYPALSIRDRELTMPPEFEDLFDIIHAQGVASTLRSRVYGELYDRVQQQL</sequence>
<evidence type="ECO:0000313" key="2">
    <source>
        <dbReference type="EMBL" id="PYH92660.1"/>
    </source>
</evidence>
<feature type="region of interest" description="Disordered" evidence="1">
    <location>
        <begin position="80"/>
        <end position="109"/>
    </location>
</feature>
<accession>A0A319D5Q3</accession>
<evidence type="ECO:0000256" key="1">
    <source>
        <dbReference type="SAM" id="MobiDB-lite"/>
    </source>
</evidence>
<feature type="compositionally biased region" description="Polar residues" evidence="1">
    <location>
        <begin position="81"/>
        <end position="94"/>
    </location>
</feature>
<dbReference type="Proteomes" id="UP000247810">
    <property type="component" value="Unassembled WGS sequence"/>
</dbReference>
<gene>
    <name evidence="2" type="ORF">BO71DRAFT_410806</name>
</gene>
<dbReference type="OrthoDB" id="4683071at2759"/>
<proteinExistence type="predicted"/>
<dbReference type="AlphaFoldDB" id="A0A319D5Q3"/>
<dbReference type="EMBL" id="KZ825911">
    <property type="protein sequence ID" value="PYH92660.1"/>
    <property type="molecule type" value="Genomic_DNA"/>
</dbReference>